<evidence type="ECO:0000313" key="3">
    <source>
        <dbReference type="Proteomes" id="UP000176998"/>
    </source>
</evidence>
<dbReference type="EMBL" id="MJBS01000003">
    <property type="protein sequence ID" value="OHF04072.1"/>
    <property type="molecule type" value="Genomic_DNA"/>
</dbReference>
<organism evidence="2 3">
    <name type="scientific">Colletotrichum orchidophilum</name>
    <dbReference type="NCBI Taxonomy" id="1209926"/>
    <lineage>
        <taxon>Eukaryota</taxon>
        <taxon>Fungi</taxon>
        <taxon>Dikarya</taxon>
        <taxon>Ascomycota</taxon>
        <taxon>Pezizomycotina</taxon>
        <taxon>Sordariomycetes</taxon>
        <taxon>Hypocreomycetidae</taxon>
        <taxon>Glomerellales</taxon>
        <taxon>Glomerellaceae</taxon>
        <taxon>Colletotrichum</taxon>
    </lineage>
</organism>
<sequence length="114" mass="13108">MRSRKKRLRCELFPAPRLPEMSRPSLRMPGLWRKRDLSSFGGPPLILTQKDVVIRVRDADPPPDHHRDRGRNRQHTSSHQAPAPAPTSILGIRLWHPSLASGADRQERPDRSWS</sequence>
<evidence type="ECO:0000256" key="1">
    <source>
        <dbReference type="SAM" id="MobiDB-lite"/>
    </source>
</evidence>
<comment type="caution">
    <text evidence="2">The sequence shown here is derived from an EMBL/GenBank/DDBJ whole genome shotgun (WGS) entry which is preliminary data.</text>
</comment>
<protein>
    <submittedName>
        <fullName evidence="2">Uncharacterized protein</fullName>
    </submittedName>
</protein>
<keyword evidence="3" id="KW-1185">Reference proteome</keyword>
<feature type="compositionally biased region" description="Basic and acidic residues" evidence="1">
    <location>
        <begin position="104"/>
        <end position="114"/>
    </location>
</feature>
<dbReference type="Proteomes" id="UP000176998">
    <property type="component" value="Unassembled WGS sequence"/>
</dbReference>
<feature type="compositionally biased region" description="Basic and acidic residues" evidence="1">
    <location>
        <begin position="54"/>
        <end position="67"/>
    </location>
</feature>
<feature type="region of interest" description="Disordered" evidence="1">
    <location>
        <begin position="54"/>
        <end position="114"/>
    </location>
</feature>
<gene>
    <name evidence="2" type="ORF">CORC01_00411</name>
</gene>
<evidence type="ECO:0000313" key="2">
    <source>
        <dbReference type="EMBL" id="OHF04072.1"/>
    </source>
</evidence>
<dbReference type="RefSeq" id="XP_022481207.1">
    <property type="nucleotide sequence ID" value="XM_022612068.1"/>
</dbReference>
<accession>A0A1G4BRJ9</accession>
<name>A0A1G4BRJ9_9PEZI</name>
<dbReference type="GeneID" id="34553578"/>
<reference evidence="2 3" key="1">
    <citation type="submission" date="2016-09" db="EMBL/GenBank/DDBJ databases">
        <authorList>
            <person name="Capua I."/>
            <person name="De Benedictis P."/>
            <person name="Joannis T."/>
            <person name="Lombin L.H."/>
            <person name="Cattoli G."/>
        </authorList>
    </citation>
    <scope>NUCLEOTIDE SEQUENCE [LARGE SCALE GENOMIC DNA]</scope>
    <source>
        <strain evidence="2 3">IMI 309357</strain>
    </source>
</reference>
<dbReference type="AlphaFoldDB" id="A0A1G4BRJ9"/>
<proteinExistence type="predicted"/>